<proteinExistence type="predicted"/>
<keyword evidence="2" id="KW-1185">Reference proteome</keyword>
<evidence type="ECO:0000313" key="2">
    <source>
        <dbReference type="Proteomes" id="UP000827986"/>
    </source>
</evidence>
<dbReference type="Proteomes" id="UP000827986">
    <property type="component" value="Unassembled WGS sequence"/>
</dbReference>
<dbReference type="EMBL" id="JAHDVG010000467">
    <property type="protein sequence ID" value="KAH1181874.1"/>
    <property type="molecule type" value="Genomic_DNA"/>
</dbReference>
<reference evidence="1" key="1">
    <citation type="submission" date="2021-09" db="EMBL/GenBank/DDBJ databases">
        <title>The genome of Mauremys mutica provides insights into the evolution of semi-aquatic lifestyle.</title>
        <authorList>
            <person name="Gong S."/>
            <person name="Gao Y."/>
        </authorList>
    </citation>
    <scope>NUCLEOTIDE SEQUENCE</scope>
    <source>
        <strain evidence="1">MM-2020</strain>
        <tissue evidence="1">Muscle</tissue>
    </source>
</reference>
<organism evidence="1 2">
    <name type="scientific">Mauremys mutica</name>
    <name type="common">yellowpond turtle</name>
    <dbReference type="NCBI Taxonomy" id="74926"/>
    <lineage>
        <taxon>Eukaryota</taxon>
        <taxon>Metazoa</taxon>
        <taxon>Chordata</taxon>
        <taxon>Craniata</taxon>
        <taxon>Vertebrata</taxon>
        <taxon>Euteleostomi</taxon>
        <taxon>Archelosauria</taxon>
        <taxon>Testudinata</taxon>
        <taxon>Testudines</taxon>
        <taxon>Cryptodira</taxon>
        <taxon>Durocryptodira</taxon>
        <taxon>Testudinoidea</taxon>
        <taxon>Geoemydidae</taxon>
        <taxon>Geoemydinae</taxon>
        <taxon>Mauremys</taxon>
    </lineage>
</organism>
<gene>
    <name evidence="1" type="ORF">KIL84_009628</name>
</gene>
<comment type="caution">
    <text evidence="1">The sequence shown here is derived from an EMBL/GenBank/DDBJ whole genome shotgun (WGS) entry which is preliminary data.</text>
</comment>
<name>A0A9D4B6C0_9SAUR</name>
<accession>A0A9D4B6C0</accession>
<protein>
    <submittedName>
        <fullName evidence="1">Uncharacterized protein</fullName>
    </submittedName>
</protein>
<evidence type="ECO:0000313" key="1">
    <source>
        <dbReference type="EMBL" id="KAH1181874.1"/>
    </source>
</evidence>
<sequence>MRRNWSSMLLWMRHSSHCRAMEDSSLALSQACCFCSTPRSAWMEKSHMVLLLGTAERYQVSENKNKVIYDESIETPIIGNLMEQQLPGEYPLQIEVPEGYKYAKEAVGRRGGGRSALLCGIRNSTCTN</sequence>
<dbReference type="AlphaFoldDB" id="A0A9D4B6C0"/>